<evidence type="ECO:0000313" key="1">
    <source>
        <dbReference type="EMBL" id="QIX21454.1"/>
    </source>
</evidence>
<dbReference type="AlphaFoldDB" id="A0A6H0ZN68"/>
<dbReference type="RefSeq" id="WP_177319225.1">
    <property type="nucleotide sequence ID" value="NZ_CP050898.1"/>
</dbReference>
<organism evidence="1 2">
    <name type="scientific">Agrobacterium pusense</name>
    <dbReference type="NCBI Taxonomy" id="648995"/>
    <lineage>
        <taxon>Bacteria</taxon>
        <taxon>Pseudomonadati</taxon>
        <taxon>Pseudomonadota</taxon>
        <taxon>Alphaproteobacteria</taxon>
        <taxon>Hyphomicrobiales</taxon>
        <taxon>Rhizobiaceae</taxon>
        <taxon>Rhizobium/Agrobacterium group</taxon>
        <taxon>Agrobacterium</taxon>
    </lineage>
</organism>
<gene>
    <name evidence="1" type="ORF">FOB41_10060</name>
</gene>
<proteinExistence type="predicted"/>
<reference evidence="1 2" key="1">
    <citation type="submission" date="2020-04" db="EMBL/GenBank/DDBJ databases">
        <title>FDA dAtabase for Regulatory Grade micrObial Sequences (FDA-ARGOS): Supporting development and validation of Infectious Disease Dx tests.</title>
        <authorList>
            <person name="Sciortino C."/>
            <person name="Tallon L."/>
            <person name="Sadzewicz L."/>
            <person name="Vavikolanu K."/>
            <person name="Mehta A."/>
            <person name="Aluvathingal J."/>
            <person name="Nadendla S."/>
            <person name="Nandy P."/>
            <person name="Geyer C."/>
            <person name="Yan Y."/>
            <person name="Sichtig H."/>
        </authorList>
    </citation>
    <scope>NUCLEOTIDE SEQUENCE [LARGE SCALE GENOMIC DNA]</scope>
    <source>
        <strain evidence="1 2">FDAARGOS_633</strain>
    </source>
</reference>
<name>A0A6H0ZN68_9HYPH</name>
<dbReference type="EMBL" id="CP050898">
    <property type="protein sequence ID" value="QIX21454.1"/>
    <property type="molecule type" value="Genomic_DNA"/>
</dbReference>
<sequence>MNIVPRQPRILEDTPKPVIVETRRSRGLAAKAARHAADALFKSPVKIIDHALVSAVAAASVSGGDRPPTDYEKVFALVASGQFEQAAKLAAKLINSDAESGLFVYGGTAEFRAVETWVKQQIRSGNTARTSEFRELTPELAQILLLSNKGNRRVNAANLAAIMRDMAQGRWQPNGETIIVSKEGMLNDGQHRCFGALITGACVETAVAFGVERESIATVDIGRKRTGADRLGIGGVTNYVLMSAVSALVLQMKNNRAPTPAETDAFFFDNRELIESACSASGANMKGVGPSAGGAAAAYLISIGHSPAGISQFFTAVRSGEMMPKRDPRMLLHKAIFDARYKVKLTRDNWVRAFVAHFIAHKNGKTMSSVNWDVTLTWGI</sequence>
<protein>
    <submittedName>
        <fullName evidence="1">Uncharacterized protein</fullName>
    </submittedName>
</protein>
<accession>A0A6H0ZN68</accession>
<evidence type="ECO:0000313" key="2">
    <source>
        <dbReference type="Proteomes" id="UP000500870"/>
    </source>
</evidence>
<dbReference type="Proteomes" id="UP000500870">
    <property type="component" value="Chromosome 1"/>
</dbReference>